<feature type="domain" description="Peptidase M3A/M3B catalytic" evidence="7">
    <location>
        <begin position="208"/>
        <end position="585"/>
    </location>
</feature>
<dbReference type="Gene3D" id="1.10.1370.20">
    <property type="entry name" value="Oligoendopeptidase f, C-terminal domain"/>
    <property type="match status" value="1"/>
</dbReference>
<dbReference type="RefSeq" id="WP_122963397.1">
    <property type="nucleotide sequence ID" value="NZ_BJMH01000007.1"/>
</dbReference>
<sequence>MKTRLMRDQVAVEHTWNLDDLFASQEAWEQELDEIVNQLPVVTAFQGQLHTGAETLLACLEAKEAMEVRANLVATYARLRSSEDGTNPLNQANSARVGDVVSTLNAALSFVPSEILALPDGTIEKYLQEEPGLAPFARSLSDLLETKPYRLSADTESAIAALGEVFAAPYTIYQRGKLSDMSFAPVKDGAGAERPVSFALFEADYEMSSDTTLRRAAYESFSKTLAAYQNSFAAVYATEVKKQTVLSRLRGFDSVTDMLLHPQQVSLELYHNILDIIGTELAPHMRRYAKLKARELGLEKLTFCDLKAPLDPEFSPPITIEEAGRLIKSALQVMGPEYAEIMDKALSERWIDYVDNVGKSTGAFCSTPYSNHSYILITWSGNMRSAFTLAHELGHCGHFTLATREQSYTNSRPSLYFIEAPSTINELLLAQHIMEQSDDPRLKRWVILQLMNTYYHNFVTHLLEGRMQRKVYEAAQNDVPLTAKKLSEWKGQVLAEFWGDAVELDEAASLTWMRQPHYYMGLYPYTYAAGLTASTAMAASIKAEGQPAVDRWLSVLKAGGTLKPLELMKKAGVDMSEPQPIRDAVAYVGSLVDELERLFEK</sequence>
<dbReference type="EC" id="3.4.24.-" evidence="6"/>
<reference evidence="9 10" key="1">
    <citation type="submission" date="2019-06" db="EMBL/GenBank/DDBJ databases">
        <title>Whole genome shotgun sequence of Brevibacillus parabrevis NBRC 12334.</title>
        <authorList>
            <person name="Hosoyama A."/>
            <person name="Uohara A."/>
            <person name="Ohji S."/>
            <person name="Ichikawa N."/>
        </authorList>
    </citation>
    <scope>NUCLEOTIDE SEQUENCE [LARGE SCALE GENOMIC DNA]</scope>
    <source>
        <strain evidence="9 10">NBRC 12334</strain>
    </source>
</reference>
<dbReference type="PANTHER" id="PTHR11804:SF45">
    <property type="entry name" value="SIMILAR TO OLIGOENDOPEPTIDASE"/>
    <property type="match status" value="1"/>
</dbReference>
<evidence type="ECO:0000256" key="2">
    <source>
        <dbReference type="ARBA" id="ARBA00022723"/>
    </source>
</evidence>
<keyword evidence="1 6" id="KW-0645">Protease</keyword>
<dbReference type="AlphaFoldDB" id="A0A4Y3PG11"/>
<dbReference type="STRING" id="54914.AV540_12205"/>
<dbReference type="Proteomes" id="UP000316882">
    <property type="component" value="Unassembled WGS sequence"/>
</dbReference>
<keyword evidence="10" id="KW-1185">Reference proteome</keyword>
<feature type="domain" description="Oligopeptidase F N-terminal" evidence="8">
    <location>
        <begin position="114"/>
        <end position="183"/>
    </location>
</feature>
<dbReference type="NCBIfam" id="TIGR00181">
    <property type="entry name" value="pepF"/>
    <property type="match status" value="1"/>
</dbReference>
<comment type="caution">
    <text evidence="9">The sequence shown here is derived from an EMBL/GenBank/DDBJ whole genome shotgun (WGS) entry which is preliminary data.</text>
</comment>
<dbReference type="Gene3D" id="1.20.140.70">
    <property type="entry name" value="Oligopeptidase f, N-terminal domain"/>
    <property type="match status" value="1"/>
</dbReference>
<evidence type="ECO:0000259" key="7">
    <source>
        <dbReference type="Pfam" id="PF01432"/>
    </source>
</evidence>
<keyword evidence="4 6" id="KW-0862">Zinc</keyword>
<name>A0A4Y3PG11_BREPA</name>
<dbReference type="InterPro" id="IPR045090">
    <property type="entry name" value="Pept_M3A_M3B"/>
</dbReference>
<dbReference type="GO" id="GO:0004222">
    <property type="term" value="F:metalloendopeptidase activity"/>
    <property type="evidence" value="ECO:0007669"/>
    <property type="project" value="UniProtKB-UniRule"/>
</dbReference>
<comment type="similarity">
    <text evidence="6">Belongs to the peptidase M3B family.</text>
</comment>
<evidence type="ECO:0000313" key="9">
    <source>
        <dbReference type="EMBL" id="GEB32297.1"/>
    </source>
</evidence>
<evidence type="ECO:0000256" key="3">
    <source>
        <dbReference type="ARBA" id="ARBA00022801"/>
    </source>
</evidence>
<evidence type="ECO:0000313" key="10">
    <source>
        <dbReference type="Proteomes" id="UP000316882"/>
    </source>
</evidence>
<dbReference type="InterPro" id="IPR034009">
    <property type="entry name" value="M3B_PepF_4"/>
</dbReference>
<comment type="function">
    <text evidence="6">Has oligopeptidase activity and degrades a variety of small bioactive peptides.</text>
</comment>
<organism evidence="9 10">
    <name type="scientific">Brevibacillus parabrevis</name>
    <dbReference type="NCBI Taxonomy" id="54914"/>
    <lineage>
        <taxon>Bacteria</taxon>
        <taxon>Bacillati</taxon>
        <taxon>Bacillota</taxon>
        <taxon>Bacilli</taxon>
        <taxon>Bacillales</taxon>
        <taxon>Paenibacillaceae</taxon>
        <taxon>Brevibacillus</taxon>
    </lineage>
</organism>
<protein>
    <recommendedName>
        <fullName evidence="6">Oligopeptidase F</fullName>
        <ecNumber evidence="6">3.4.24.-</ecNumber>
    </recommendedName>
</protein>
<dbReference type="SUPFAM" id="SSF55486">
    <property type="entry name" value="Metalloproteases ('zincins'), catalytic domain"/>
    <property type="match status" value="1"/>
</dbReference>
<dbReference type="Pfam" id="PF08439">
    <property type="entry name" value="Peptidase_M3_N"/>
    <property type="match status" value="1"/>
</dbReference>
<gene>
    <name evidence="9" type="ORF">BPA01_18770</name>
</gene>
<evidence type="ECO:0000256" key="6">
    <source>
        <dbReference type="RuleBase" id="RU368091"/>
    </source>
</evidence>
<evidence type="ECO:0000259" key="8">
    <source>
        <dbReference type="Pfam" id="PF08439"/>
    </source>
</evidence>
<dbReference type="GO" id="GO:0046872">
    <property type="term" value="F:metal ion binding"/>
    <property type="evidence" value="ECO:0007669"/>
    <property type="project" value="UniProtKB-UniRule"/>
</dbReference>
<dbReference type="Pfam" id="PF01432">
    <property type="entry name" value="Peptidase_M3"/>
    <property type="match status" value="1"/>
</dbReference>
<dbReference type="InterPro" id="IPR013647">
    <property type="entry name" value="OligopepF_N_dom"/>
</dbReference>
<dbReference type="CDD" id="cd09609">
    <property type="entry name" value="M3B_PepF"/>
    <property type="match status" value="1"/>
</dbReference>
<dbReference type="InterPro" id="IPR004438">
    <property type="entry name" value="Peptidase_M3B"/>
</dbReference>
<evidence type="ECO:0000256" key="5">
    <source>
        <dbReference type="ARBA" id="ARBA00023049"/>
    </source>
</evidence>
<accession>A0A4Y3PG11</accession>
<dbReference type="EMBL" id="BJMH01000007">
    <property type="protein sequence ID" value="GEB32297.1"/>
    <property type="molecule type" value="Genomic_DNA"/>
</dbReference>
<evidence type="ECO:0000256" key="1">
    <source>
        <dbReference type="ARBA" id="ARBA00022670"/>
    </source>
</evidence>
<keyword evidence="5 6" id="KW-0482">Metalloprotease</keyword>
<dbReference type="PANTHER" id="PTHR11804">
    <property type="entry name" value="PROTEASE M3 THIMET OLIGOPEPTIDASE-RELATED"/>
    <property type="match status" value="1"/>
</dbReference>
<evidence type="ECO:0000256" key="4">
    <source>
        <dbReference type="ARBA" id="ARBA00022833"/>
    </source>
</evidence>
<dbReference type="GO" id="GO:0006518">
    <property type="term" value="P:peptide metabolic process"/>
    <property type="evidence" value="ECO:0007669"/>
    <property type="project" value="TreeGrafter"/>
</dbReference>
<proteinExistence type="inferred from homology"/>
<comment type="cofactor">
    <cofactor evidence="6">
        <name>Zn(2+)</name>
        <dbReference type="ChEBI" id="CHEBI:29105"/>
    </cofactor>
    <text evidence="6">Binds 1 zinc ion.</text>
</comment>
<dbReference type="InterPro" id="IPR001567">
    <property type="entry name" value="Pept_M3A_M3B_dom"/>
</dbReference>
<keyword evidence="3 6" id="KW-0378">Hydrolase</keyword>
<dbReference type="InterPro" id="IPR042088">
    <property type="entry name" value="OligoPept_F_C"/>
</dbReference>
<keyword evidence="2 6" id="KW-0479">Metal-binding</keyword>
<dbReference type="GO" id="GO:0006508">
    <property type="term" value="P:proteolysis"/>
    <property type="evidence" value="ECO:0007669"/>
    <property type="project" value="UniProtKB-KW"/>
</dbReference>